<evidence type="ECO:0000256" key="3">
    <source>
        <dbReference type="ARBA" id="ARBA00022741"/>
    </source>
</evidence>
<dbReference type="OrthoDB" id="4062651at2759"/>
<comment type="catalytic activity">
    <reaction evidence="1">
        <text>S-ubiquitinyl-[E2 ubiquitin-conjugating enzyme]-L-cysteine + [acceptor protein]-L-lysine = [E2 ubiquitin-conjugating enzyme]-L-cysteine + N(6)-ubiquitinyl-[acceptor protein]-L-lysine.</text>
        <dbReference type="EC" id="2.3.2.27"/>
    </reaction>
</comment>
<feature type="compositionally biased region" description="Polar residues" evidence="6">
    <location>
        <begin position="670"/>
        <end position="688"/>
    </location>
</feature>
<evidence type="ECO:0000256" key="5">
    <source>
        <dbReference type="ARBA" id="ARBA00022840"/>
    </source>
</evidence>
<dbReference type="EC" id="2.3.2.27" evidence="2"/>
<dbReference type="FunFam" id="3.30.200.20:FF:000162">
    <property type="entry name" value="Adenine nucleotide alpha hydrolase-like domain kinase"/>
    <property type="match status" value="1"/>
</dbReference>
<dbReference type="SUPFAM" id="SSF56112">
    <property type="entry name" value="Protein kinase-like (PK-like)"/>
    <property type="match status" value="1"/>
</dbReference>
<gene>
    <name evidence="8" type="ORF">AQUCO_02000418v1</name>
</gene>
<proteinExistence type="predicted"/>
<dbReference type="GO" id="GO:0061630">
    <property type="term" value="F:ubiquitin protein ligase activity"/>
    <property type="evidence" value="ECO:0007669"/>
    <property type="project" value="UniProtKB-EC"/>
</dbReference>
<feature type="compositionally biased region" description="Polar residues" evidence="6">
    <location>
        <begin position="235"/>
        <end position="246"/>
    </location>
</feature>
<dbReference type="PROSITE" id="PS50011">
    <property type="entry name" value="PROTEIN_KINASE_DOM"/>
    <property type="match status" value="1"/>
</dbReference>
<evidence type="ECO:0000313" key="8">
    <source>
        <dbReference type="EMBL" id="PIA42952.1"/>
    </source>
</evidence>
<evidence type="ECO:0000256" key="6">
    <source>
        <dbReference type="SAM" id="MobiDB-lite"/>
    </source>
</evidence>
<dbReference type="CDD" id="cd01989">
    <property type="entry name" value="USP_STK_Ubox_N"/>
    <property type="match status" value="1"/>
</dbReference>
<feature type="compositionally biased region" description="Low complexity" evidence="6">
    <location>
        <begin position="193"/>
        <end position="210"/>
    </location>
</feature>
<dbReference type="SMART" id="SM00220">
    <property type="entry name" value="S_TKc"/>
    <property type="match status" value="1"/>
</dbReference>
<dbReference type="PANTHER" id="PTHR45647:SF93">
    <property type="entry name" value="KINASE WITH ADENINE NUCLEOTIDE ALPHA HYDROLASES-LIKE DOMAIN-CONTAINING PROTEIN"/>
    <property type="match status" value="1"/>
</dbReference>
<dbReference type="EMBL" id="KZ305037">
    <property type="protein sequence ID" value="PIA42952.1"/>
    <property type="molecule type" value="Genomic_DNA"/>
</dbReference>
<feature type="compositionally biased region" description="Low complexity" evidence="6">
    <location>
        <begin position="218"/>
        <end position="229"/>
    </location>
</feature>
<dbReference type="GO" id="GO:0005524">
    <property type="term" value="F:ATP binding"/>
    <property type="evidence" value="ECO:0007669"/>
    <property type="project" value="UniProtKB-KW"/>
</dbReference>
<dbReference type="Pfam" id="PF00069">
    <property type="entry name" value="Pkinase"/>
    <property type="match status" value="1"/>
</dbReference>
<evidence type="ECO:0000313" key="9">
    <source>
        <dbReference type="Proteomes" id="UP000230069"/>
    </source>
</evidence>
<dbReference type="InterPro" id="IPR011009">
    <property type="entry name" value="Kinase-like_dom_sf"/>
</dbReference>
<dbReference type="STRING" id="218851.A0A2G5DHL0"/>
<sequence>MANEVTAVAIDKDKHSQAAVRWAVDNLLSSNPYIILIHVRVRNQSPNNSTTSPDTNRDKFEAEIKQLFLPYRGFCSRKGVRIKEVVLDDMDIGEAIVSYVDHNYINNIVVGASTRGFLQSWRLKNVDVPTCLLKSSPDFCSVYVIAKGKIMNLKTATRAPPYNAVQVRRPPSPLGRPAQLASDSSAPEDAMKTSHGPNSTSESSTSSLYTPRTSHGPNSNSESSNFSGSYGFRSGDTSHPTTSREFSNSSNGNSSASVIDAEMRRLRMELKQTMEMYNSACKEANSAKEKSLEVQQWKKDEARKVENARHAEEAALSLAKLEKAKAHAALEAAEKSKRLALLEAKRRRDFEMKSQTESEARSKVVNALEKNDIRYRKYDYEDIKIATGNFSESLKIGEGGYGPVYRATLDHTPVAVKVLRSDAAQGMKQFQQEVEVLSCIRHPNMVLLLGACPESGCLVYEYMENGSLEDRLFRRGGTPPIPWWIRFKIAAEIATGLLFLHQTKPEPLVHRDLKPANILLDRYYVSKISDVGLARLVPPSVADNVTQYHMTSAAGTFCYIDPEYQQTGMLGTKSDVYSLGVMLLQVITGRPPMGLTHHVERSIERGTFQDLVDPSVPNWPMEEAISFAKMALRCAELRRKDRPDLGSEILPELNRLRALGYSESNNIRNFNSSPNSYTSNSHLRSSHANQERMGSDPNNVIPHNSDTRPLNGGRHTPEILALAEQQNHQMEKQTPCLSDLLLFEEGNEEDLYQM</sequence>
<dbReference type="InterPro" id="IPR014729">
    <property type="entry name" value="Rossmann-like_a/b/a_fold"/>
</dbReference>
<dbReference type="InParanoid" id="A0A2G5DHL0"/>
<dbReference type="Gene3D" id="1.10.510.10">
    <property type="entry name" value="Transferase(Phosphotransferase) domain 1"/>
    <property type="match status" value="1"/>
</dbReference>
<keyword evidence="3" id="KW-0547">Nucleotide-binding</keyword>
<feature type="compositionally biased region" description="Low complexity" evidence="6">
    <location>
        <begin position="247"/>
        <end position="257"/>
    </location>
</feature>
<keyword evidence="9" id="KW-1185">Reference proteome</keyword>
<dbReference type="PANTHER" id="PTHR45647">
    <property type="entry name" value="OS02G0152300 PROTEIN"/>
    <property type="match status" value="1"/>
</dbReference>
<keyword evidence="4" id="KW-0833">Ubl conjugation pathway</keyword>
<reference evidence="8 9" key="1">
    <citation type="submission" date="2017-09" db="EMBL/GenBank/DDBJ databases">
        <title>WGS assembly of Aquilegia coerulea Goldsmith.</title>
        <authorList>
            <person name="Hodges S."/>
            <person name="Kramer E."/>
            <person name="Nordborg M."/>
            <person name="Tomkins J."/>
            <person name="Borevitz J."/>
            <person name="Derieg N."/>
            <person name="Yan J."/>
            <person name="Mihaltcheva S."/>
            <person name="Hayes R.D."/>
            <person name="Rokhsar D."/>
        </authorList>
    </citation>
    <scope>NUCLEOTIDE SEQUENCE [LARGE SCALE GENOMIC DNA]</scope>
    <source>
        <strain evidence="9">cv. Goldsmith</strain>
    </source>
</reference>
<protein>
    <recommendedName>
        <fullName evidence="2">RING-type E3 ubiquitin transferase</fullName>
        <ecNumber evidence="2">2.3.2.27</ecNumber>
    </recommendedName>
</protein>
<dbReference type="SUPFAM" id="SSF52402">
    <property type="entry name" value="Adenine nucleotide alpha hydrolases-like"/>
    <property type="match status" value="1"/>
</dbReference>
<evidence type="ECO:0000256" key="4">
    <source>
        <dbReference type="ARBA" id="ARBA00022786"/>
    </source>
</evidence>
<dbReference type="InterPro" id="IPR051348">
    <property type="entry name" value="U-box_ubiquitin_ligases"/>
</dbReference>
<dbReference type="Pfam" id="PF00582">
    <property type="entry name" value="Usp"/>
    <property type="match status" value="1"/>
</dbReference>
<dbReference type="InterPro" id="IPR000719">
    <property type="entry name" value="Prot_kinase_dom"/>
</dbReference>
<dbReference type="PROSITE" id="PS00108">
    <property type="entry name" value="PROTEIN_KINASE_ST"/>
    <property type="match status" value="1"/>
</dbReference>
<feature type="region of interest" description="Disordered" evidence="6">
    <location>
        <begin position="162"/>
        <end position="257"/>
    </location>
</feature>
<feature type="compositionally biased region" description="Polar residues" evidence="6">
    <location>
        <begin position="696"/>
        <end position="708"/>
    </location>
</feature>
<evidence type="ECO:0000256" key="1">
    <source>
        <dbReference type="ARBA" id="ARBA00000900"/>
    </source>
</evidence>
<feature type="domain" description="Protein kinase" evidence="7">
    <location>
        <begin position="390"/>
        <end position="653"/>
    </location>
</feature>
<dbReference type="AlphaFoldDB" id="A0A2G5DHL0"/>
<dbReference type="Gene3D" id="3.40.50.620">
    <property type="entry name" value="HUPs"/>
    <property type="match status" value="1"/>
</dbReference>
<organism evidence="8 9">
    <name type="scientific">Aquilegia coerulea</name>
    <name type="common">Rocky mountain columbine</name>
    <dbReference type="NCBI Taxonomy" id="218851"/>
    <lineage>
        <taxon>Eukaryota</taxon>
        <taxon>Viridiplantae</taxon>
        <taxon>Streptophyta</taxon>
        <taxon>Embryophyta</taxon>
        <taxon>Tracheophyta</taxon>
        <taxon>Spermatophyta</taxon>
        <taxon>Magnoliopsida</taxon>
        <taxon>Ranunculales</taxon>
        <taxon>Ranunculaceae</taxon>
        <taxon>Thalictroideae</taxon>
        <taxon>Aquilegia</taxon>
    </lineage>
</organism>
<dbReference type="InterPro" id="IPR008271">
    <property type="entry name" value="Ser/Thr_kinase_AS"/>
</dbReference>
<feature type="region of interest" description="Disordered" evidence="6">
    <location>
        <begin position="670"/>
        <end position="712"/>
    </location>
</feature>
<dbReference type="GO" id="GO:0004672">
    <property type="term" value="F:protein kinase activity"/>
    <property type="evidence" value="ECO:0007669"/>
    <property type="project" value="InterPro"/>
</dbReference>
<keyword evidence="5" id="KW-0067">ATP-binding</keyword>
<evidence type="ECO:0000259" key="7">
    <source>
        <dbReference type="PROSITE" id="PS50011"/>
    </source>
</evidence>
<dbReference type="Proteomes" id="UP000230069">
    <property type="component" value="Unassembled WGS sequence"/>
</dbReference>
<accession>A0A2G5DHL0</accession>
<dbReference type="CDD" id="cd14066">
    <property type="entry name" value="STKc_IRAK"/>
    <property type="match status" value="1"/>
</dbReference>
<dbReference type="Gene3D" id="3.30.200.20">
    <property type="entry name" value="Phosphorylase Kinase, domain 1"/>
    <property type="match status" value="1"/>
</dbReference>
<dbReference type="InterPro" id="IPR006016">
    <property type="entry name" value="UspA"/>
</dbReference>
<evidence type="ECO:0000256" key="2">
    <source>
        <dbReference type="ARBA" id="ARBA00012483"/>
    </source>
</evidence>
<name>A0A2G5DHL0_AQUCA</name>